<dbReference type="SMART" id="SM00293">
    <property type="entry name" value="PWWP"/>
    <property type="match status" value="1"/>
</dbReference>
<dbReference type="SUPFAM" id="SSF63748">
    <property type="entry name" value="Tudor/PWWP/MBT"/>
    <property type="match status" value="1"/>
</dbReference>
<dbReference type="InterPro" id="IPR000313">
    <property type="entry name" value="PWWP_dom"/>
</dbReference>
<feature type="compositionally biased region" description="Low complexity" evidence="1">
    <location>
        <begin position="512"/>
        <end position="526"/>
    </location>
</feature>
<reference evidence="3 4" key="1">
    <citation type="journal article" date="2016" name="Proc. Natl. Acad. Sci. U.S.A.">
        <title>Comparative genomics of biotechnologically important yeasts.</title>
        <authorList>
            <person name="Riley R."/>
            <person name="Haridas S."/>
            <person name="Wolfe K.H."/>
            <person name="Lopes M.R."/>
            <person name="Hittinger C.T."/>
            <person name="Goeker M."/>
            <person name="Salamov A.A."/>
            <person name="Wisecaver J.H."/>
            <person name="Long T.M."/>
            <person name="Calvey C.H."/>
            <person name="Aerts A.L."/>
            <person name="Barry K.W."/>
            <person name="Choi C."/>
            <person name="Clum A."/>
            <person name="Coughlan A.Y."/>
            <person name="Deshpande S."/>
            <person name="Douglass A.P."/>
            <person name="Hanson S.J."/>
            <person name="Klenk H.-P."/>
            <person name="LaButti K.M."/>
            <person name="Lapidus A."/>
            <person name="Lindquist E.A."/>
            <person name="Lipzen A.M."/>
            <person name="Meier-Kolthoff J.P."/>
            <person name="Ohm R.A."/>
            <person name="Otillar R.P."/>
            <person name="Pangilinan J.L."/>
            <person name="Peng Y."/>
            <person name="Rokas A."/>
            <person name="Rosa C.A."/>
            <person name="Scheuner C."/>
            <person name="Sibirny A.A."/>
            <person name="Slot J.C."/>
            <person name="Stielow J.B."/>
            <person name="Sun H."/>
            <person name="Kurtzman C.P."/>
            <person name="Blackwell M."/>
            <person name="Grigoriev I.V."/>
            <person name="Jeffries T.W."/>
        </authorList>
    </citation>
    <scope>NUCLEOTIDE SEQUENCE [LARGE SCALE GENOMIC DNA]</scope>
    <source>
        <strain evidence="3 4">DSM 6958</strain>
    </source>
</reference>
<dbReference type="Gene3D" id="2.30.30.140">
    <property type="match status" value="1"/>
</dbReference>
<proteinExistence type="predicted"/>
<evidence type="ECO:0000259" key="2">
    <source>
        <dbReference type="PROSITE" id="PS50812"/>
    </source>
</evidence>
<feature type="region of interest" description="Disordered" evidence="1">
    <location>
        <begin position="291"/>
        <end position="316"/>
    </location>
</feature>
<evidence type="ECO:0000256" key="1">
    <source>
        <dbReference type="SAM" id="MobiDB-lite"/>
    </source>
</evidence>
<feature type="region of interest" description="Disordered" evidence="1">
    <location>
        <begin position="653"/>
        <end position="690"/>
    </location>
</feature>
<gene>
    <name evidence="3" type="ORF">NADFUDRAFT_49718</name>
</gene>
<feature type="domain" description="PWWP" evidence="2">
    <location>
        <begin position="260"/>
        <end position="346"/>
    </location>
</feature>
<organism evidence="3 4">
    <name type="scientific">Nadsonia fulvescens var. elongata DSM 6958</name>
    <dbReference type="NCBI Taxonomy" id="857566"/>
    <lineage>
        <taxon>Eukaryota</taxon>
        <taxon>Fungi</taxon>
        <taxon>Dikarya</taxon>
        <taxon>Ascomycota</taxon>
        <taxon>Saccharomycotina</taxon>
        <taxon>Dipodascomycetes</taxon>
        <taxon>Dipodascales</taxon>
        <taxon>Dipodascales incertae sedis</taxon>
        <taxon>Nadsonia</taxon>
    </lineage>
</organism>
<feature type="compositionally biased region" description="Low complexity" evidence="1">
    <location>
        <begin position="472"/>
        <end position="485"/>
    </location>
</feature>
<evidence type="ECO:0000313" key="4">
    <source>
        <dbReference type="Proteomes" id="UP000095009"/>
    </source>
</evidence>
<feature type="region of interest" description="Disordered" evidence="1">
    <location>
        <begin position="386"/>
        <end position="532"/>
    </location>
</feature>
<dbReference type="OrthoDB" id="62853at2759"/>
<evidence type="ECO:0000313" key="3">
    <source>
        <dbReference type="EMBL" id="ODQ67281.1"/>
    </source>
</evidence>
<feature type="region of interest" description="Disordered" evidence="1">
    <location>
        <begin position="90"/>
        <end position="253"/>
    </location>
</feature>
<dbReference type="PROSITE" id="PS50812">
    <property type="entry name" value="PWWP"/>
    <property type="match status" value="1"/>
</dbReference>
<feature type="compositionally biased region" description="Polar residues" evidence="1">
    <location>
        <begin position="656"/>
        <end position="669"/>
    </location>
</feature>
<feature type="compositionally biased region" description="Basic and acidic residues" evidence="1">
    <location>
        <begin position="493"/>
        <end position="502"/>
    </location>
</feature>
<feature type="compositionally biased region" description="Basic and acidic residues" evidence="1">
    <location>
        <begin position="97"/>
        <end position="126"/>
    </location>
</feature>
<dbReference type="STRING" id="857566.A0A1E3PPD8"/>
<dbReference type="Proteomes" id="UP000095009">
    <property type="component" value="Unassembled WGS sequence"/>
</dbReference>
<keyword evidence="4" id="KW-1185">Reference proteome</keyword>
<accession>A0A1E3PPD8</accession>
<dbReference type="CDD" id="cd05840">
    <property type="entry name" value="PWWP_ScIOC4-like"/>
    <property type="match status" value="1"/>
</dbReference>
<feature type="compositionally biased region" description="Basic and acidic residues" evidence="1">
    <location>
        <begin position="182"/>
        <end position="210"/>
    </location>
</feature>
<feature type="compositionally biased region" description="Basic and acidic residues" evidence="1">
    <location>
        <begin position="148"/>
        <end position="169"/>
    </location>
</feature>
<feature type="region of interest" description="Disordered" evidence="1">
    <location>
        <begin position="1"/>
        <end position="75"/>
    </location>
</feature>
<dbReference type="Pfam" id="PF00855">
    <property type="entry name" value="PWWP"/>
    <property type="match status" value="1"/>
</dbReference>
<name>A0A1E3PPD8_9ASCO</name>
<feature type="compositionally biased region" description="Polar residues" evidence="1">
    <location>
        <begin position="133"/>
        <end position="144"/>
    </location>
</feature>
<feature type="compositionally biased region" description="Low complexity" evidence="1">
    <location>
        <begin position="426"/>
        <end position="444"/>
    </location>
</feature>
<feature type="compositionally biased region" description="Low complexity" evidence="1">
    <location>
        <begin position="675"/>
        <end position="690"/>
    </location>
</feature>
<dbReference type="EMBL" id="KV454407">
    <property type="protein sequence ID" value="ODQ67281.1"/>
    <property type="molecule type" value="Genomic_DNA"/>
</dbReference>
<dbReference type="AlphaFoldDB" id="A0A1E3PPD8"/>
<feature type="compositionally biased region" description="Acidic residues" evidence="1">
    <location>
        <begin position="386"/>
        <end position="407"/>
    </location>
</feature>
<sequence>MSTEDTFTAQSNPAETATHPSSTASSELLVDTLPNTDPIVEEPISQAENAENTAKGLEIDPKPETETETVAPANYTTAVRKAQDEAIYTPEEQVAVSDKDLSPHKVNSEKFKEELEKELQELRDPEVAASETADLNSDVANTSEPVVEPEKTNEEFKQENKAELKREFEQLQAYPATVELSPGEKRKESIPEKSDEKSKNDSKENVKKPSEGVTTNEDVTEILTVEPKAEKSITEPETEGAQTSQAKNPVLETKSSDFSVGDIVLAKVKGFPAWPGMVLSDELVPAAILAAKPRNPGSNPKSKKKSSPGTTASGAGTSVKVWPVRFFNDPTHCWSVKADLKFLSPDEARKYLKGPKGKKDKYLLRAYEIALNPPSVEELVHGSIFEEEEQEEEQDKEMEVEADENMDVDVSASPKKSTNTKRPFKRTTTVAAAKSAAELTTKTKAASKKRKSNAEIMEEPTESASSKKKKTTASSGAKSALAASGQSNASLITKDDESKNARSGDITGTDVNSSSNSTSVATPVPSAKQLSRAYDEKSKEVLMIRHKLQKGFLSKAPEERDMEQLSEILTQLEYFNGLEVAIIRQTKINKVLKAIIRLPQESIPLEDQFKFKPRSMKLLGVWNGWFAEDTRAAVPAPGTSSVDVATVVSDASASTFDVNNPSTDNSITLTPAPENGNGDSNGDSNGAVHE</sequence>
<protein>
    <recommendedName>
        <fullName evidence="2">PWWP domain-containing protein</fullName>
    </recommendedName>
</protein>
<feature type="compositionally biased region" description="Polar residues" evidence="1">
    <location>
        <begin position="1"/>
        <end position="26"/>
    </location>
</feature>
<dbReference type="InterPro" id="IPR035503">
    <property type="entry name" value="IOC4-like_PWWP"/>
</dbReference>